<keyword evidence="2" id="KW-1185">Reference proteome</keyword>
<protein>
    <submittedName>
        <fullName evidence="1">TIGR04255 family protein</fullName>
    </submittedName>
</protein>
<gene>
    <name evidence="1" type="ORF">F7R91_05260</name>
</gene>
<dbReference type="AlphaFoldDB" id="A0A6H9V379"/>
<dbReference type="RefSeq" id="WP_150944982.1">
    <property type="nucleotide sequence ID" value="NZ_VZRB01000003.1"/>
</dbReference>
<reference evidence="1 2" key="1">
    <citation type="submission" date="2019-09" db="EMBL/GenBank/DDBJ databases">
        <title>Screening of Novel Bioactive Compounds from Soil-Associated.</title>
        <authorList>
            <person name="Zhao S."/>
        </authorList>
    </citation>
    <scope>NUCLEOTIDE SEQUENCE [LARGE SCALE GENOMIC DNA]</scope>
    <source>
        <strain evidence="1 2">HIT-DPA4</strain>
    </source>
</reference>
<dbReference type="EMBL" id="VZRB01000003">
    <property type="protein sequence ID" value="KAB1149175.1"/>
    <property type="molecule type" value="Genomic_DNA"/>
</dbReference>
<evidence type="ECO:0000313" key="1">
    <source>
        <dbReference type="EMBL" id="KAB1149175.1"/>
    </source>
</evidence>
<organism evidence="1 2">
    <name type="scientific">Streptomyces luteolifulvus</name>
    <dbReference type="NCBI Taxonomy" id="2615112"/>
    <lineage>
        <taxon>Bacteria</taxon>
        <taxon>Bacillati</taxon>
        <taxon>Actinomycetota</taxon>
        <taxon>Actinomycetes</taxon>
        <taxon>Kitasatosporales</taxon>
        <taxon>Streptomycetaceae</taxon>
        <taxon>Streptomyces</taxon>
    </lineage>
</organism>
<accession>A0A6H9V379</accession>
<evidence type="ECO:0000313" key="2">
    <source>
        <dbReference type="Proteomes" id="UP000442707"/>
    </source>
</evidence>
<proteinExistence type="predicted"/>
<dbReference type="InterPro" id="IPR026349">
    <property type="entry name" value="CHP04255"/>
</dbReference>
<dbReference type="Proteomes" id="UP000442707">
    <property type="component" value="Unassembled WGS sequence"/>
</dbReference>
<sequence length="274" mass="30210">MFDLPEPAPYRLARPPLVQALVQVRYPVVASLGTVAGIAPLQERLREHLPYMEQASSNMSVQLGPSGAVIESGPQDGWQFSDEDGHKLVLTPGALNLVIDQRYKGVREFANLLSFCLSAISSTVPLARCNRLGVRYLSVAEPLPENEFSWIDWFRPEILGWSSSPILNARLDAAVNRVQIKAGQEGEFENFPAAAQGLVTTGWFPSGAVISGLPPVPVTSPSYVLDLDFFVEASQSFSVDGLVDQFKILHSQMDRFFYWSLSEKGAEHFGLEEK</sequence>
<dbReference type="NCBIfam" id="TIGR04255">
    <property type="entry name" value="sporadTIGR04255"/>
    <property type="match status" value="1"/>
</dbReference>
<name>A0A6H9V379_9ACTN</name>
<comment type="caution">
    <text evidence="1">The sequence shown here is derived from an EMBL/GenBank/DDBJ whole genome shotgun (WGS) entry which is preliminary data.</text>
</comment>